<reference evidence="4" key="2">
    <citation type="submission" date="2025-08" db="UniProtKB">
        <authorList>
            <consortium name="RefSeq"/>
        </authorList>
    </citation>
    <scope>IDENTIFICATION</scope>
    <source>
        <tissue evidence="4">Leaf</tissue>
    </source>
</reference>
<dbReference type="Proteomes" id="UP000790787">
    <property type="component" value="Chromosome 1"/>
</dbReference>
<dbReference type="PaxDb" id="4097-A0A1S3YKF2"/>
<evidence type="ECO:0000313" key="4">
    <source>
        <dbReference type="RefSeq" id="XP_016452719.1"/>
    </source>
</evidence>
<feature type="signal peptide" evidence="2">
    <location>
        <begin position="1"/>
        <end position="28"/>
    </location>
</feature>
<dbReference type="RefSeq" id="XP_016452719.1">
    <property type="nucleotide sequence ID" value="XM_016597233.1"/>
</dbReference>
<dbReference type="SMR" id="A0A1S3YKF2"/>
<protein>
    <submittedName>
        <fullName evidence="4">Protein LURP-one-related 4-like</fullName>
    </submittedName>
</protein>
<proteinExistence type="inferred from homology"/>
<evidence type="ECO:0000256" key="2">
    <source>
        <dbReference type="SAM" id="SignalP"/>
    </source>
</evidence>
<evidence type="ECO:0000313" key="3">
    <source>
        <dbReference type="Proteomes" id="UP000790787"/>
    </source>
</evidence>
<reference evidence="3" key="1">
    <citation type="journal article" date="2014" name="Nat. Commun.">
        <title>The tobacco genome sequence and its comparison with those of tomato and potato.</title>
        <authorList>
            <person name="Sierro N."/>
            <person name="Battey J.N."/>
            <person name="Ouadi S."/>
            <person name="Bakaher N."/>
            <person name="Bovet L."/>
            <person name="Willig A."/>
            <person name="Goepfert S."/>
            <person name="Peitsch M.C."/>
            <person name="Ivanov N.V."/>
        </authorList>
    </citation>
    <scope>NUCLEOTIDE SEQUENCE [LARGE SCALE GENOMIC DNA]</scope>
</reference>
<dbReference type="KEGG" id="nta:107777247"/>
<dbReference type="Gene3D" id="2.40.160.200">
    <property type="entry name" value="LURP1-related"/>
    <property type="match status" value="1"/>
</dbReference>
<dbReference type="STRING" id="4097.A0A1S3YKF2"/>
<dbReference type="GeneID" id="107777247"/>
<feature type="chain" id="PRO_5010346456" evidence="2">
    <location>
        <begin position="29"/>
        <end position="230"/>
    </location>
</feature>
<dbReference type="InterPro" id="IPR007612">
    <property type="entry name" value="LOR"/>
</dbReference>
<gene>
    <name evidence="4" type="primary">LOC107777247</name>
</gene>
<sequence length="230" mass="26098">MYKHNPKPTFKSFHLLLYSNLLLNFALMGKIHPENISSPFSSPSSCSSPYVTSIRETFTIWMKSLVFHGNGCTVYNSKGELVFRVDNYQEKCSSEVFLMDLNGQVLFSIKKEKLRVFGRWNGYLCGGFKGRPWFQVRKNCTFSRGNVICNVNLGYEKSIESCYKIQKLDRKSSFKVTNSAGEVVAELKQKQSTRGFAYGDDVLTLEVEPHVDQSLIVALVTVCGLISRKL</sequence>
<keyword evidence="2" id="KW-0732">Signal</keyword>
<accession>A0A1S3YKF2</accession>
<evidence type="ECO:0000256" key="1">
    <source>
        <dbReference type="ARBA" id="ARBA00005437"/>
    </source>
</evidence>
<dbReference type="AlphaFoldDB" id="A0A1S3YKF2"/>
<dbReference type="PANTHER" id="PTHR31087">
    <property type="match status" value="1"/>
</dbReference>
<dbReference type="InterPro" id="IPR038595">
    <property type="entry name" value="LOR_sf"/>
</dbReference>
<comment type="similarity">
    <text evidence="1">Belongs to the LOR family.</text>
</comment>
<dbReference type="SUPFAM" id="SSF54518">
    <property type="entry name" value="Tubby C-terminal domain-like"/>
    <property type="match status" value="1"/>
</dbReference>
<dbReference type="Pfam" id="PF04525">
    <property type="entry name" value="LOR"/>
    <property type="match status" value="1"/>
</dbReference>
<name>A0A1S3YKF2_TOBAC</name>
<dbReference type="OrthoDB" id="652749at2759"/>
<dbReference type="PANTHER" id="PTHR31087:SF153">
    <property type="entry name" value="PROTEIN LURP-ONE-RELATED 11"/>
    <property type="match status" value="1"/>
</dbReference>
<dbReference type="OMA" id="RITCHVI"/>
<dbReference type="InterPro" id="IPR025659">
    <property type="entry name" value="Tubby-like_C"/>
</dbReference>
<keyword evidence="3" id="KW-1185">Reference proteome</keyword>
<organism evidence="3 4">
    <name type="scientific">Nicotiana tabacum</name>
    <name type="common">Common tobacco</name>
    <dbReference type="NCBI Taxonomy" id="4097"/>
    <lineage>
        <taxon>Eukaryota</taxon>
        <taxon>Viridiplantae</taxon>
        <taxon>Streptophyta</taxon>
        <taxon>Embryophyta</taxon>
        <taxon>Tracheophyta</taxon>
        <taxon>Spermatophyta</taxon>
        <taxon>Magnoliopsida</taxon>
        <taxon>eudicotyledons</taxon>
        <taxon>Gunneridae</taxon>
        <taxon>Pentapetalae</taxon>
        <taxon>asterids</taxon>
        <taxon>lamiids</taxon>
        <taxon>Solanales</taxon>
        <taxon>Solanaceae</taxon>
        <taxon>Nicotianoideae</taxon>
        <taxon>Nicotianeae</taxon>
        <taxon>Nicotiana</taxon>
    </lineage>
</organism>
<dbReference type="RefSeq" id="XP_016452719.1">
    <property type="nucleotide sequence ID" value="XM_016597233.2"/>
</dbReference>